<evidence type="ECO:0000256" key="8">
    <source>
        <dbReference type="SAM" id="Coils"/>
    </source>
</evidence>
<dbReference type="PANTHER" id="PTHR43493">
    <property type="entry name" value="DNA GYRASE/TOPOISOMERASE SUBUNIT A"/>
    <property type="match status" value="1"/>
</dbReference>
<comment type="similarity">
    <text evidence="2">Belongs to the type II topoisomerase GyrA/ParC subunit family.</text>
</comment>
<protein>
    <recommendedName>
        <fullName evidence="3">DNA topoisomerase (ATP-hydrolyzing)</fullName>
        <ecNumber evidence="3">5.6.2.2</ecNumber>
    </recommendedName>
</protein>
<evidence type="ECO:0000256" key="6">
    <source>
        <dbReference type="ARBA" id="ARBA00023235"/>
    </source>
</evidence>
<proteinExistence type="inferred from homology"/>
<evidence type="ECO:0000313" key="11">
    <source>
        <dbReference type="Proteomes" id="UP001597492"/>
    </source>
</evidence>
<dbReference type="Gene3D" id="2.120.10.90">
    <property type="entry name" value="DNA gyrase/topoisomerase IV, subunit A, C-terminal"/>
    <property type="match status" value="1"/>
</dbReference>
<comment type="caution">
    <text evidence="10">The sequence shown here is derived from an EMBL/GenBank/DDBJ whole genome shotgun (WGS) entry which is preliminary data.</text>
</comment>
<dbReference type="SUPFAM" id="SSF101904">
    <property type="entry name" value="GyrA/ParC C-terminal domain-like"/>
    <property type="match status" value="1"/>
</dbReference>
<dbReference type="NCBIfam" id="NF004044">
    <property type="entry name" value="PRK05561.1"/>
    <property type="match status" value="1"/>
</dbReference>
<dbReference type="InterPro" id="IPR013760">
    <property type="entry name" value="Topo_IIA-like_dom_sf"/>
</dbReference>
<feature type="coiled-coil region" evidence="8">
    <location>
        <begin position="438"/>
        <end position="472"/>
    </location>
</feature>
<name>A0ABW5UZN6_9MICO</name>
<keyword evidence="11" id="KW-1185">Reference proteome</keyword>
<dbReference type="InterPro" id="IPR035516">
    <property type="entry name" value="Gyrase/topoIV_suA_C"/>
</dbReference>
<dbReference type="EC" id="5.6.2.2" evidence="3"/>
<evidence type="ECO:0000256" key="7">
    <source>
        <dbReference type="PROSITE-ProRule" id="PRU01384"/>
    </source>
</evidence>
<evidence type="ECO:0000256" key="2">
    <source>
        <dbReference type="ARBA" id="ARBA00008263"/>
    </source>
</evidence>
<keyword evidence="5 7" id="KW-0238">DNA-binding</keyword>
<dbReference type="SUPFAM" id="SSF56719">
    <property type="entry name" value="Type II DNA topoisomerase"/>
    <property type="match status" value="1"/>
</dbReference>
<dbReference type="InterPro" id="IPR013757">
    <property type="entry name" value="Topo_IIA_A_a_sf"/>
</dbReference>
<sequence>MAAGADRERIEDVDVSSEMQGSYLEYAYSVIYSRALPDARDGLKPVQRRILYQMTEMGLRPDRGHVKSARVVGDVMGKLHPHGDTAIYDALVRLAQPFVQRVPLVDGHGNFGSLDDGPAAPRYTEARLTAAALALTASLDEDVVDFVPNYDNSLQQPEVLPSAWPNLLVNGASGIAVGMATNMAPHNLGEVISAARHLLAHPEATLDELMEHVPGPDLPGGARIVGLDGVRDAYANGRGSFTMRATASIEHVTARRLGIVVTELPYLVGPEKVIEKIKQGVQAKKLAGISQVTDLTDRKSGLKLVIELKTGFAPEAVLEQLYRHTPLQESFHINNVAIVDSAPKTLGLSEMLEVYLTHRITAVRRRSEFRLGKHRDRLHLVDGLLIALVDIDEVIEIIRTSDDADAARGRLMLVFDLSERQAEYILELRLRRLTKFSRIELETEADDLRRRIAELEALLADEQLLRERVSDELGETSEEFATPRRTVLIADDTEIQVAKRSAKSGEVSLQQRDEPTRVILSSSGRILRVGVAEGDSLVRPKRRTKHDAIMAEISTTTLSDIGAVTNRGIVYRMTAVSLPSTPPTSVLLTAGVVARDYFGIADKAERIVGLVPLSVETPLALGTRGGVVKRVNPADWGKQHELSAIALKGDDEVVGAARAADDDELVFVTSDAQLLRYSASNVRPQGTGAGGMAGIRVADGAHVIGFSVVPQRELDGAVVVTIAEPPSDEALFADVEGSAKVTPLSEYPAKGRATGGVRAQRFVRGESALAIGWVGPAPAHANAKDGAIRQLPEPVTRRDASGTQLDATVAFVGRAFGEPTGQ</sequence>
<dbReference type="Proteomes" id="UP001597492">
    <property type="component" value="Unassembled WGS sequence"/>
</dbReference>
<evidence type="ECO:0000256" key="5">
    <source>
        <dbReference type="ARBA" id="ARBA00023125"/>
    </source>
</evidence>
<feature type="domain" description="Topo IIA-type catalytic" evidence="9">
    <location>
        <begin position="36"/>
        <end position="500"/>
    </location>
</feature>
<dbReference type="CDD" id="cd00187">
    <property type="entry name" value="TOP4c"/>
    <property type="match status" value="1"/>
</dbReference>
<keyword evidence="6 7" id="KW-0413">Isomerase</keyword>
<evidence type="ECO:0000256" key="1">
    <source>
        <dbReference type="ARBA" id="ARBA00000185"/>
    </source>
</evidence>
<accession>A0ABW5UZN6</accession>
<evidence type="ECO:0000313" key="10">
    <source>
        <dbReference type="EMBL" id="MFD2758969.1"/>
    </source>
</evidence>
<evidence type="ECO:0000259" key="9">
    <source>
        <dbReference type="PROSITE" id="PS52040"/>
    </source>
</evidence>
<dbReference type="Pfam" id="PF03989">
    <property type="entry name" value="DNA_gyraseA_C"/>
    <property type="match status" value="2"/>
</dbReference>
<dbReference type="Gene3D" id="1.10.268.10">
    <property type="entry name" value="Topoisomerase, domain 3"/>
    <property type="match status" value="1"/>
</dbReference>
<gene>
    <name evidence="10" type="ORF">ACFSW7_11350</name>
</gene>
<dbReference type="PROSITE" id="PS52040">
    <property type="entry name" value="TOPO_IIA"/>
    <property type="match status" value="1"/>
</dbReference>
<dbReference type="Gene3D" id="3.30.1360.40">
    <property type="match status" value="1"/>
</dbReference>
<reference evidence="11" key="1">
    <citation type="journal article" date="2019" name="Int. J. Syst. Evol. Microbiol.">
        <title>The Global Catalogue of Microorganisms (GCM) 10K type strain sequencing project: providing services to taxonomists for standard genome sequencing and annotation.</title>
        <authorList>
            <consortium name="The Broad Institute Genomics Platform"/>
            <consortium name="The Broad Institute Genome Sequencing Center for Infectious Disease"/>
            <person name="Wu L."/>
            <person name="Ma J."/>
        </authorList>
    </citation>
    <scope>NUCLEOTIDE SEQUENCE [LARGE SCALE GENOMIC DNA]</scope>
    <source>
        <strain evidence="11">TISTR 1514</strain>
    </source>
</reference>
<organism evidence="10 11">
    <name type="scientific">Gulosibacter faecalis</name>
    <dbReference type="NCBI Taxonomy" id="272240"/>
    <lineage>
        <taxon>Bacteria</taxon>
        <taxon>Bacillati</taxon>
        <taxon>Actinomycetota</taxon>
        <taxon>Actinomycetes</taxon>
        <taxon>Micrococcales</taxon>
        <taxon>Microbacteriaceae</taxon>
        <taxon>Gulosibacter</taxon>
    </lineage>
</organism>
<dbReference type="EMBL" id="JBHUNE010000008">
    <property type="protein sequence ID" value="MFD2758969.1"/>
    <property type="molecule type" value="Genomic_DNA"/>
</dbReference>
<dbReference type="Pfam" id="PF00521">
    <property type="entry name" value="DNA_topoisoIV"/>
    <property type="match status" value="1"/>
</dbReference>
<dbReference type="InterPro" id="IPR002205">
    <property type="entry name" value="Topo_IIA_dom_A"/>
</dbReference>
<keyword evidence="8" id="KW-0175">Coiled coil</keyword>
<dbReference type="PANTHER" id="PTHR43493:SF5">
    <property type="entry name" value="DNA GYRASE SUBUNIT A, CHLOROPLASTIC_MITOCHONDRIAL"/>
    <property type="match status" value="1"/>
</dbReference>
<evidence type="ECO:0000256" key="3">
    <source>
        <dbReference type="ARBA" id="ARBA00012895"/>
    </source>
</evidence>
<feature type="active site" description="O-(5'-phospho-DNA)-tyrosine intermediate" evidence="7">
    <location>
        <position position="123"/>
    </location>
</feature>
<dbReference type="RefSeq" id="WP_019617449.1">
    <property type="nucleotide sequence ID" value="NZ_JBHUNE010000008.1"/>
</dbReference>
<dbReference type="InterPro" id="IPR050220">
    <property type="entry name" value="Type_II_DNA_Topoisomerases"/>
</dbReference>
<comment type="catalytic activity">
    <reaction evidence="1 7">
        <text>ATP-dependent breakage, passage and rejoining of double-stranded DNA.</text>
        <dbReference type="EC" id="5.6.2.2"/>
    </reaction>
</comment>
<dbReference type="SMART" id="SM00434">
    <property type="entry name" value="TOP4c"/>
    <property type="match status" value="1"/>
</dbReference>
<keyword evidence="4 7" id="KW-0799">Topoisomerase</keyword>
<evidence type="ECO:0000256" key="4">
    <source>
        <dbReference type="ARBA" id="ARBA00023029"/>
    </source>
</evidence>
<dbReference type="InterPro" id="IPR013758">
    <property type="entry name" value="Topo_IIA_A/C_ab"/>
</dbReference>
<dbReference type="InterPro" id="IPR006691">
    <property type="entry name" value="GyrA/parC_rep"/>
</dbReference>
<dbReference type="Gene3D" id="3.90.199.10">
    <property type="entry name" value="Topoisomerase II, domain 5"/>
    <property type="match status" value="1"/>
</dbReference>